<dbReference type="Gene3D" id="1.10.150.20">
    <property type="entry name" value="5' to 3' exonuclease, C-terminal subdomain"/>
    <property type="match status" value="1"/>
</dbReference>
<evidence type="ECO:0000313" key="2">
    <source>
        <dbReference type="EMBL" id="RIW17892.1"/>
    </source>
</evidence>
<dbReference type="InterPro" id="IPR011260">
    <property type="entry name" value="RNAP_asu_C"/>
</dbReference>
<name>A0A8B3DMI3_VIBHA</name>
<feature type="domain" description="RNA polymerase alpha subunit C-terminal" evidence="1">
    <location>
        <begin position="90"/>
        <end position="140"/>
    </location>
</feature>
<proteinExistence type="predicted"/>
<reference evidence="2 3" key="1">
    <citation type="submission" date="2018-08" db="EMBL/GenBank/DDBJ databases">
        <title>Vibrio harveyi strains pathogenic to white snook Centropomus viridis Lockington (1877) and potential probiotic bacteria.</title>
        <authorList>
            <person name="Soto-Rodriguez S."/>
            <person name="Gomez-Gil B."/>
            <person name="Lozano-Olvera R."/>
        </authorList>
    </citation>
    <scope>NUCLEOTIDE SEQUENCE [LARGE SCALE GENOMIC DNA]</scope>
    <source>
        <strain evidence="2 3">CAIM 1508</strain>
    </source>
</reference>
<organism evidence="2 3">
    <name type="scientific">Vibrio harveyi</name>
    <name type="common">Beneckea harveyi</name>
    <dbReference type="NCBI Taxonomy" id="669"/>
    <lineage>
        <taxon>Bacteria</taxon>
        <taxon>Pseudomonadati</taxon>
        <taxon>Pseudomonadota</taxon>
        <taxon>Gammaproteobacteria</taxon>
        <taxon>Vibrionales</taxon>
        <taxon>Vibrionaceae</taxon>
        <taxon>Vibrio</taxon>
    </lineage>
</organism>
<dbReference type="GO" id="GO:0006351">
    <property type="term" value="P:DNA-templated transcription"/>
    <property type="evidence" value="ECO:0007669"/>
    <property type="project" value="InterPro"/>
</dbReference>
<dbReference type="Pfam" id="PF03118">
    <property type="entry name" value="RNA_pol_A_CTD"/>
    <property type="match status" value="1"/>
</dbReference>
<protein>
    <recommendedName>
        <fullName evidence="1">RNA polymerase alpha subunit C-terminal domain-containing protein</fullName>
    </recommendedName>
</protein>
<dbReference type="RefSeq" id="WP_114091712.1">
    <property type="nucleotide sequence ID" value="NZ_QOUW02000007.1"/>
</dbReference>
<gene>
    <name evidence="2" type="ORF">DS957_003760</name>
</gene>
<sequence>MKQVPVFVTNKTPLQVAISGHTIFARAKNQELAVYNGEDFLCAVKNAYPRGELVASLEPIELADRKPAPEQGNKPSSELEQVDSTLSAFSELELSKEIAQLLVDNEIESVEVLTGKTAKEVLAIKGIGEKSLAEIVAALEAKDLSLKEVENDD</sequence>
<dbReference type="SUPFAM" id="SSF47789">
    <property type="entry name" value="C-terminal domain of RNA polymerase alpha subunit"/>
    <property type="match status" value="1"/>
</dbReference>
<comment type="caution">
    <text evidence="2">The sequence shown here is derived from an EMBL/GenBank/DDBJ whole genome shotgun (WGS) entry which is preliminary data.</text>
</comment>
<dbReference type="GO" id="GO:0003899">
    <property type="term" value="F:DNA-directed RNA polymerase activity"/>
    <property type="evidence" value="ECO:0007669"/>
    <property type="project" value="InterPro"/>
</dbReference>
<dbReference type="EMBL" id="QOUW02000007">
    <property type="protein sequence ID" value="RIW17892.1"/>
    <property type="molecule type" value="Genomic_DNA"/>
</dbReference>
<accession>A0A8B3DMI3</accession>
<dbReference type="Proteomes" id="UP000253437">
    <property type="component" value="Unassembled WGS sequence"/>
</dbReference>
<dbReference type="AlphaFoldDB" id="A0A8B3DMI3"/>
<evidence type="ECO:0000259" key="1">
    <source>
        <dbReference type="Pfam" id="PF03118"/>
    </source>
</evidence>
<dbReference type="GO" id="GO:0003677">
    <property type="term" value="F:DNA binding"/>
    <property type="evidence" value="ECO:0007669"/>
    <property type="project" value="InterPro"/>
</dbReference>
<evidence type="ECO:0000313" key="3">
    <source>
        <dbReference type="Proteomes" id="UP000253437"/>
    </source>
</evidence>